<organism evidence="4 5">
    <name type="scientific">Bifidobacterium scaligerum</name>
    <dbReference type="NCBI Taxonomy" id="2052656"/>
    <lineage>
        <taxon>Bacteria</taxon>
        <taxon>Bacillati</taxon>
        <taxon>Actinomycetota</taxon>
        <taxon>Actinomycetes</taxon>
        <taxon>Bifidobacteriales</taxon>
        <taxon>Bifidobacteriaceae</taxon>
        <taxon>Bifidobacterium</taxon>
    </lineage>
</organism>
<dbReference type="AlphaFoldDB" id="A0A2M9HR47"/>
<dbReference type="GO" id="GO:0005615">
    <property type="term" value="C:extracellular space"/>
    <property type="evidence" value="ECO:0007669"/>
    <property type="project" value="InterPro"/>
</dbReference>
<protein>
    <submittedName>
        <fullName evidence="4">Serpin family protein</fullName>
    </submittedName>
</protein>
<dbReference type="Pfam" id="PF00079">
    <property type="entry name" value="Serpin"/>
    <property type="match status" value="1"/>
</dbReference>
<dbReference type="InterPro" id="IPR023796">
    <property type="entry name" value="Serpin_dom"/>
</dbReference>
<dbReference type="OrthoDB" id="3239445at2"/>
<evidence type="ECO:0000256" key="2">
    <source>
        <dbReference type="SAM" id="Phobius"/>
    </source>
</evidence>
<name>A0A2M9HR47_9BIFI</name>
<dbReference type="PROSITE" id="PS00284">
    <property type="entry name" value="SERPIN"/>
    <property type="match status" value="1"/>
</dbReference>
<dbReference type="RefSeq" id="WP_100496145.1">
    <property type="nucleotide sequence ID" value="NZ_PGLQ01000002.1"/>
</dbReference>
<evidence type="ECO:0000313" key="4">
    <source>
        <dbReference type="EMBL" id="PJM79288.1"/>
    </source>
</evidence>
<dbReference type="GO" id="GO:0004867">
    <property type="term" value="F:serine-type endopeptidase inhibitor activity"/>
    <property type="evidence" value="ECO:0007669"/>
    <property type="project" value="InterPro"/>
</dbReference>
<comment type="similarity">
    <text evidence="1">Belongs to the serpin family.</text>
</comment>
<evidence type="ECO:0000313" key="5">
    <source>
        <dbReference type="Proteomes" id="UP000228755"/>
    </source>
</evidence>
<dbReference type="InterPro" id="IPR000215">
    <property type="entry name" value="Serpin_fam"/>
</dbReference>
<dbReference type="InterPro" id="IPR042178">
    <property type="entry name" value="Serpin_sf_1"/>
</dbReference>
<dbReference type="InterPro" id="IPR036186">
    <property type="entry name" value="Serpin_sf"/>
</dbReference>
<dbReference type="Gene3D" id="2.30.39.10">
    <property type="entry name" value="Alpha-1-antitrypsin, domain 1"/>
    <property type="match status" value="1"/>
</dbReference>
<dbReference type="EMBL" id="PGLQ01000002">
    <property type="protein sequence ID" value="PJM79288.1"/>
    <property type="molecule type" value="Genomic_DNA"/>
</dbReference>
<sequence length="455" mass="49441">MTSSTPLEHPRKQQHGRKRLIRIIAGIITASLLITAGGMWWTTGEGKIIVMNLFKPAARPATQAAADSVSAFAYQSSPEFLTMKSTQDSNGNVNYSPTSMWMALAIAAQGADGTTRSQMDDLLGTKSLRTDDYQSLLRSINGRYNGSKSEMSAANSLWVDSQYTLADAFKATVKGSFDANIQSLPFNDAAAKQMSHWISSHTKNVLKPNITLQDKEVISIINTVFADGRWKDPFEPEETTSQTFRGEDGDTEVPMMQRLFDDMVWAHDSDNDTWQRVSIPFDNGGSLTILLPAAGHFDEIASDTEKLRWAMSTCLDSEYGCTTDAPAGWGVAAEAVMVDVSLPKFTIDSTFPSDQTIATFRQLGLTDAFMPGTADLSKMTGSASDDLSIGSIIQGTRIEVNENGAKAAAFTKMGVEAAGAPAEQQFVEFTVDRPFLYALTTPDTIPLFIGAVRNL</sequence>
<keyword evidence="5" id="KW-1185">Reference proteome</keyword>
<accession>A0A2M9HR47</accession>
<dbReference type="SUPFAM" id="SSF56574">
    <property type="entry name" value="Serpins"/>
    <property type="match status" value="1"/>
</dbReference>
<keyword evidence="2" id="KW-1133">Transmembrane helix</keyword>
<feature type="domain" description="Serpin" evidence="3">
    <location>
        <begin position="77"/>
        <end position="455"/>
    </location>
</feature>
<dbReference type="PANTHER" id="PTHR11461">
    <property type="entry name" value="SERINE PROTEASE INHIBITOR, SERPIN"/>
    <property type="match status" value="1"/>
</dbReference>
<dbReference type="PANTHER" id="PTHR11461:SF211">
    <property type="entry name" value="GH10112P-RELATED"/>
    <property type="match status" value="1"/>
</dbReference>
<keyword evidence="2" id="KW-0472">Membrane</keyword>
<reference evidence="4 5" key="1">
    <citation type="submission" date="2017-11" db="EMBL/GenBank/DDBJ databases">
        <title>Draft genome sequences of strains TRE 1, TRE D, TRE H and TRI 7, isolated from tamarins, belonging to four potential novel Bifidobacterium species.</title>
        <authorList>
            <person name="Mattarelli P."/>
            <person name="Modesto M."/>
            <person name="Bonetti A."/>
            <person name="Puglisi E."/>
            <person name="Morelli L."/>
        </authorList>
    </citation>
    <scope>NUCLEOTIDE SEQUENCE [LARGE SCALE GENOMIC DNA]</scope>
    <source>
        <strain evidence="5">TRED</strain>
    </source>
</reference>
<dbReference type="Proteomes" id="UP000228755">
    <property type="component" value="Unassembled WGS sequence"/>
</dbReference>
<dbReference type="InterPro" id="IPR023795">
    <property type="entry name" value="Serpin_CS"/>
</dbReference>
<evidence type="ECO:0000256" key="1">
    <source>
        <dbReference type="RuleBase" id="RU000411"/>
    </source>
</evidence>
<keyword evidence="2" id="KW-0812">Transmembrane</keyword>
<feature type="transmembrane region" description="Helical" evidence="2">
    <location>
        <begin position="20"/>
        <end position="41"/>
    </location>
</feature>
<evidence type="ECO:0000259" key="3">
    <source>
        <dbReference type="SMART" id="SM00093"/>
    </source>
</evidence>
<dbReference type="SMART" id="SM00093">
    <property type="entry name" value="SERPIN"/>
    <property type="match status" value="1"/>
</dbReference>
<proteinExistence type="inferred from homology"/>
<dbReference type="InterPro" id="IPR042185">
    <property type="entry name" value="Serpin_sf_2"/>
</dbReference>
<gene>
    <name evidence="4" type="ORF">CUU80_04410</name>
</gene>
<comment type="caution">
    <text evidence="4">The sequence shown here is derived from an EMBL/GenBank/DDBJ whole genome shotgun (WGS) entry which is preliminary data.</text>
</comment>
<dbReference type="Gene3D" id="3.30.497.10">
    <property type="entry name" value="Antithrombin, subunit I, domain 2"/>
    <property type="match status" value="1"/>
</dbReference>